<name>A0A8J5JTR8_HOMAM</name>
<sequence length="1248" mass="137458">MAGVDPKDETAAAEEVKAALLKAEGDEETGEPGQEGGRVSGEVIHEPQSSGQNEAQPTIVLTVHDRDSTPDPPPPSPSPGLLVGNDDLEFIDSDAETDDRVVEAIGPDVEYSDQWFDARGTLTRSKENLVRNIDDYDECRVSKYYDAADETAPRPAEELTGAETTDIREERGSIKAREWVQSFNEEADPRVERWMRMQKARDPSSLPKSRSEIRLDRIEDPPGKWSARDEIQLNATEGDGDYASYLRREYNADVKIKENKQQKANEKEKMSRRESLKKIFHVRGKLSIKPIVDSQRPSYTDTDIYIASAPYALANTTDTRQADGESLDVSEDGINCNSIDLDPTMEASHPSLDPRQEDSKESMSNCKPTTIPDIVIDSPGVNERRVEFLTQKVGKESLEEDYAAVTQSENTVSEQVTTEAGDNSTLNDVTWTETEAGERDITDSASREQIKSMEDEPDIVTREPEEDSEPETFSYEPIAKPPEAKEINSTAPPAEGKKETSESLVEQEVSLIASTSENETSADTSKPEPKKKKISGASIPKSIKSFAGSLFSQQPNSKGKNEIGEEKEGDKKKKKARVSPFNKDYLFRTYTKSASEEAPVGKSVRSDNEKASQSTSDQQAVHTNSNPFLDDDGNPFTDEDAEEPEQKKTEEEPAFTVTEEAIPDFLPSPDTFAKGNILRDSPDSLEYISVIESDDQKSISNESSPGLGTSFVEEGGLRLRKDALLAIKSMENDDASTHYYSFLSATDDYQTPTREMEEREQTPTQQVLQGASLPDDDPQILQTLQTVPTHKPTPEVEVKEVVNNDVHKAGNCVLAEPQQIIKTGKSIITEGDVGYAKVNKSQKRNKDDRYNMNTESRETRTPPNESSSSQLSSVPSQSSVTSRSVAAPSSHVAPQSNNSIPPEVPKLHLERIHSMDNQVPPKPSPRSKKGRYGYSTGTATLTTTTSPLATKPNTETPVVSGNAEINKNYIKSTPVKPIESTQMATFPRRKAPSKRVHVVETERFSSDSGYAGPGSNYYGGNDSEPIYWEISETKGAPPRPSPRTKKGQRTPSDTSLRQTVTPSPPSLTDTPSHTTSLESQPIPEWINKRAPIPSPRNKKQNSLQSLPTVVPSDDTMESVKKKLQLLSHEPLQDSRIQQPARTKAAQEEQFYSGKAASISYGFTPAARVVPPSPPLRGRKASQVSLPAAMAADELLSWQQKRRSIHAGDGNGTRPPSVRRARRRTDPTQGMTLPSFKSAVQVSHTLAKL</sequence>
<feature type="compositionally biased region" description="Polar residues" evidence="1">
    <location>
        <begin position="47"/>
        <end position="56"/>
    </location>
</feature>
<organism evidence="2 3">
    <name type="scientific">Homarus americanus</name>
    <name type="common">American lobster</name>
    <dbReference type="NCBI Taxonomy" id="6706"/>
    <lineage>
        <taxon>Eukaryota</taxon>
        <taxon>Metazoa</taxon>
        <taxon>Ecdysozoa</taxon>
        <taxon>Arthropoda</taxon>
        <taxon>Crustacea</taxon>
        <taxon>Multicrustacea</taxon>
        <taxon>Malacostraca</taxon>
        <taxon>Eumalacostraca</taxon>
        <taxon>Eucarida</taxon>
        <taxon>Decapoda</taxon>
        <taxon>Pleocyemata</taxon>
        <taxon>Astacidea</taxon>
        <taxon>Nephropoidea</taxon>
        <taxon>Nephropidae</taxon>
        <taxon>Homarus</taxon>
    </lineage>
</organism>
<feature type="compositionally biased region" description="Basic and acidic residues" evidence="1">
    <location>
        <begin position="352"/>
        <end position="361"/>
    </location>
</feature>
<feature type="compositionally biased region" description="Basic and acidic residues" evidence="1">
    <location>
        <begin position="559"/>
        <end position="571"/>
    </location>
</feature>
<feature type="compositionally biased region" description="Polar residues" evidence="1">
    <location>
        <begin position="405"/>
        <end position="433"/>
    </location>
</feature>
<feature type="compositionally biased region" description="Low complexity" evidence="1">
    <location>
        <begin position="866"/>
        <end position="885"/>
    </location>
</feature>
<dbReference type="Proteomes" id="UP000747542">
    <property type="component" value="Unassembled WGS sequence"/>
</dbReference>
<comment type="caution">
    <text evidence="2">The sequence shown here is derived from an EMBL/GenBank/DDBJ whole genome shotgun (WGS) entry which is preliminary data.</text>
</comment>
<feature type="compositionally biased region" description="Polar residues" evidence="1">
    <location>
        <begin position="611"/>
        <end position="627"/>
    </location>
</feature>
<feature type="region of interest" description="Disordered" evidence="1">
    <location>
        <begin position="831"/>
        <end position="962"/>
    </location>
</feature>
<feature type="compositionally biased region" description="Low complexity" evidence="1">
    <location>
        <begin position="932"/>
        <end position="954"/>
    </location>
</feature>
<evidence type="ECO:0000313" key="3">
    <source>
        <dbReference type="Proteomes" id="UP000747542"/>
    </source>
</evidence>
<protein>
    <submittedName>
        <fullName evidence="2">Putative unc-13 4B-like</fullName>
    </submittedName>
</protein>
<feature type="region of interest" description="Disordered" evidence="1">
    <location>
        <begin position="1198"/>
        <end position="1234"/>
    </location>
</feature>
<dbReference type="EMBL" id="JAHLQT010030594">
    <property type="protein sequence ID" value="KAG7160904.1"/>
    <property type="molecule type" value="Genomic_DNA"/>
</dbReference>
<keyword evidence="3" id="KW-1185">Reference proteome</keyword>
<feature type="compositionally biased region" description="Basic and acidic residues" evidence="1">
    <location>
        <begin position="209"/>
        <end position="221"/>
    </location>
</feature>
<feature type="compositionally biased region" description="Basic and acidic residues" evidence="1">
    <location>
        <begin position="844"/>
        <end position="860"/>
    </location>
</feature>
<feature type="region of interest" description="Disordered" evidence="1">
    <location>
        <begin position="980"/>
        <end position="1116"/>
    </location>
</feature>
<feature type="region of interest" description="Disordered" evidence="1">
    <location>
        <begin position="750"/>
        <end position="778"/>
    </location>
</feature>
<feature type="region of interest" description="Disordered" evidence="1">
    <location>
        <begin position="1"/>
        <end position="87"/>
    </location>
</feature>
<feature type="region of interest" description="Disordered" evidence="1">
    <location>
        <begin position="340"/>
        <end position="372"/>
    </location>
</feature>
<feature type="region of interest" description="Disordered" evidence="1">
    <location>
        <begin position="400"/>
        <end position="678"/>
    </location>
</feature>
<feature type="compositionally biased region" description="Polar residues" evidence="1">
    <location>
        <begin position="1049"/>
        <end position="1058"/>
    </location>
</feature>
<feature type="compositionally biased region" description="Basic and acidic residues" evidence="1">
    <location>
        <begin position="1"/>
        <end position="17"/>
    </location>
</feature>
<evidence type="ECO:0000256" key="1">
    <source>
        <dbReference type="SAM" id="MobiDB-lite"/>
    </source>
</evidence>
<feature type="region of interest" description="Disordered" evidence="1">
    <location>
        <begin position="197"/>
        <end position="221"/>
    </location>
</feature>
<feature type="compositionally biased region" description="Basic and acidic residues" evidence="1">
    <location>
        <begin position="905"/>
        <end position="914"/>
    </location>
</feature>
<evidence type="ECO:0000313" key="2">
    <source>
        <dbReference type="EMBL" id="KAG7160904.1"/>
    </source>
</evidence>
<feature type="compositionally biased region" description="Basic residues" evidence="1">
    <location>
        <begin position="987"/>
        <end position="996"/>
    </location>
</feature>
<proteinExistence type="predicted"/>
<reference evidence="2" key="1">
    <citation type="journal article" date="2021" name="Sci. Adv.">
        <title>The American lobster genome reveals insights on longevity, neural, and immune adaptations.</title>
        <authorList>
            <person name="Polinski J.M."/>
            <person name="Zimin A.V."/>
            <person name="Clark K.F."/>
            <person name="Kohn A.B."/>
            <person name="Sadowski N."/>
            <person name="Timp W."/>
            <person name="Ptitsyn A."/>
            <person name="Khanna P."/>
            <person name="Romanova D.Y."/>
            <person name="Williams P."/>
            <person name="Greenwood S.J."/>
            <person name="Moroz L.L."/>
            <person name="Walt D.R."/>
            <person name="Bodnar A.G."/>
        </authorList>
    </citation>
    <scope>NUCLEOTIDE SEQUENCE</scope>
    <source>
        <strain evidence="2">GMGI-L3</strain>
    </source>
</reference>
<dbReference type="AlphaFoldDB" id="A0A8J5JTR8"/>
<feature type="compositionally biased region" description="Polar residues" evidence="1">
    <location>
        <begin position="512"/>
        <end position="524"/>
    </location>
</feature>
<feature type="compositionally biased region" description="Acidic residues" evidence="1">
    <location>
        <begin position="629"/>
        <end position="643"/>
    </location>
</feature>
<accession>A0A8J5JTR8</accession>
<feature type="region of interest" description="Disordered" evidence="1">
    <location>
        <begin position="149"/>
        <end position="168"/>
    </location>
</feature>
<feature type="compositionally biased region" description="Basic and acidic residues" evidence="1">
    <location>
        <begin position="436"/>
        <end position="463"/>
    </location>
</feature>
<gene>
    <name evidence="2" type="primary">Unc13-4b-L</name>
    <name evidence="2" type="ORF">Hamer_G007680</name>
</gene>
<feature type="compositionally biased region" description="Low complexity" evidence="1">
    <location>
        <begin position="1066"/>
        <end position="1076"/>
    </location>
</feature>